<dbReference type="AlphaFoldDB" id="A0A859IAB7"/>
<proteinExistence type="predicted"/>
<reference evidence="1 2" key="1">
    <citation type="submission" date="2020-06" db="EMBL/GenBank/DDBJ databases">
        <title>Complete genome sequence of Candidatus Phytoplasma asteris RP166.</title>
        <authorList>
            <person name="Cho S.-T."/>
            <person name="Zwolinska A."/>
            <person name="Huang W."/>
            <person name="Wouters R."/>
            <person name="Hogenhout S.A."/>
            <person name="Kuo C.-H."/>
        </authorList>
    </citation>
    <scope>NUCLEOTIDE SEQUENCE [LARGE SCALE GENOMIC DNA]</scope>
    <source>
        <strain evidence="1">RP166</strain>
    </source>
</reference>
<dbReference type="EMBL" id="CP055264">
    <property type="protein sequence ID" value="QKX95746.1"/>
    <property type="molecule type" value="Genomic_DNA"/>
</dbReference>
<dbReference type="Proteomes" id="UP000509122">
    <property type="component" value="Chromosome"/>
</dbReference>
<organism evidence="1 2">
    <name type="scientific">Rapeseed phyllody phytoplasma</name>
    <dbReference type="NCBI Taxonomy" id="2490543"/>
    <lineage>
        <taxon>Bacteria</taxon>
        <taxon>Bacillati</taxon>
        <taxon>Mycoplasmatota</taxon>
        <taxon>Mollicutes</taxon>
        <taxon>Acholeplasmatales</taxon>
        <taxon>Acholeplasmataceae</taxon>
        <taxon>Candidatus Phytoplasma</taxon>
        <taxon>16SrI (Aster yellows group)</taxon>
    </lineage>
</organism>
<evidence type="ECO:0000313" key="1">
    <source>
        <dbReference type="EMBL" id="QKX95746.1"/>
    </source>
</evidence>
<accession>A0A859IAB7</accession>
<evidence type="ECO:0000313" key="2">
    <source>
        <dbReference type="Proteomes" id="UP000509122"/>
    </source>
</evidence>
<sequence length="156" mass="18672">MENSLTFLSQTDIFIKRHKLQIKLLKTIIDKNNIKINKLFNLLPSKNPYSDTYFEIELDIQDLFEINEELQSTIEIVQKYYIVGFQKLKEKLISLNQYQRLYEIDSIHLYNHICKNIFELNIFSRVYLDSSLLYGLNPLTINIVKQHNKLNNKENK</sequence>
<gene>
    <name evidence="1" type="ORF">RP166_8270</name>
</gene>
<dbReference type="KEGG" id="rphy:RP166_8270"/>
<name>A0A859IAB7_9MOLU</name>
<protein>
    <submittedName>
        <fullName evidence="1">Uncharacterized protein</fullName>
    </submittedName>
</protein>